<dbReference type="GeneTree" id="ENSGT00940000164760"/>
<keyword evidence="1" id="KW-0663">Pyridoxal phosphate</keyword>
<feature type="coiled-coil region" evidence="2">
    <location>
        <begin position="231"/>
        <end position="287"/>
    </location>
</feature>
<dbReference type="GeneID" id="101731157"/>
<feature type="coiled-coil region" evidence="2">
    <location>
        <begin position="61"/>
        <end position="88"/>
    </location>
</feature>
<sequence>MDFRGKKYERGSNWSDPEVVELLQLWGNESVQMELESCLRNQHVFNRIADVLREKGIHRTGDQCREKIKKMKLEYRRLKDNNKTLRSGRAWKFYEVMDRVLTHRRTLSYGSLGTGVLSQPLLQGPMSEGFHHPFAQYGHTQHPELMEVKCEEVQSDVQCLTPEPPPSMTYIQDSGGEQDEEDRVMLDRGPPDSPISRVEVPAEVSVSPSGFSESNMAGSSGQSGQQRFWRKRKVRESLDELIAQMLAAQRASEERFLQLEERRMEQEQEAEERRLRLEERRLQLDRQHELRMFSLFAQMLGMLRPQGGDGGQPPNTDPVYSQEAEPMSRAGTANAHETDLNEVYNCNQFSSPYLSTRGNILSGFRGSSEEGYRAYHEDKYDEDKNPNGIINFGTSENKLCFDLMSKRLTQSDMNVIEPPLLQYPDWKGHTFLREEVARFLTYYCKAPSPLSAENVVILNGCGSLFSALAAVLCDPGDSVLIATPFYGGITQSIFLYSGIKLVYVHLESKVVPPATRPFQLTVQKLETTLQLAKEEGSSVKALILINPHNPLGDVYSATEMQEFLEFAKRHSLHVIVDEIYMLSVFDEASSFHSVLSLDKLPDPQRTHVMWGISKDFAVSGVRFGTLYSQNQDVCNGVASLCYFHGVCGPIQFKMAQLLRDRDWINQVFLRVNHTRLRAAQSYVADELRTLGVPFLNRGAGFFIWIDFRKYLRAPTFEEEVILWRHFLDNKVLLSCGKAFECSEPGWFRVIFSDKTHRLQLGMQRIRKVLEERERELQLETPTRGNEEGKADSTDEVIYVSSHHEASSSSGLGDLISQLQSQLRSSDWLQRNTAESFAQQNPEVYQVYSKFMGKQ</sequence>
<dbReference type="PANTHER" id="PTHR43795">
    <property type="entry name" value="BIFUNCTIONAL ASPARTATE AMINOTRANSFERASE AND GLUTAMATE/ASPARTATE-PREPHENATE AMINOTRANSFERASE-RELATED"/>
    <property type="match status" value="1"/>
</dbReference>
<feature type="region of interest" description="Disordered" evidence="3">
    <location>
        <begin position="304"/>
        <end position="332"/>
    </location>
</feature>
<reference evidence="8" key="3">
    <citation type="submission" date="2025-04" db="UniProtKB">
        <authorList>
            <consortium name="RefSeq"/>
        </authorList>
    </citation>
    <scope>IDENTIFICATION</scope>
    <source>
        <strain evidence="8">Nigerian</strain>
        <tissue evidence="8">Liver and blood</tissue>
    </source>
</reference>
<dbReference type="GO" id="GO:0030170">
    <property type="term" value="F:pyridoxal phosphate binding"/>
    <property type="evidence" value="ECO:0007669"/>
    <property type="project" value="InterPro"/>
</dbReference>
<dbReference type="FunFam" id="1.10.10.60:FF:000032">
    <property type="entry name" value="Zinc finger and SCAN domain-containing 20"/>
    <property type="match status" value="1"/>
</dbReference>
<dbReference type="OMA" id="SYHHQFT"/>
<dbReference type="InterPro" id="IPR015421">
    <property type="entry name" value="PyrdxlP-dep_Trfase_major"/>
</dbReference>
<evidence type="ECO:0000256" key="3">
    <source>
        <dbReference type="SAM" id="MobiDB-lite"/>
    </source>
</evidence>
<dbReference type="CTD" id="84680"/>
<proteinExistence type="predicted"/>
<evidence type="ECO:0000259" key="4">
    <source>
        <dbReference type="Pfam" id="PF00155"/>
    </source>
</evidence>
<name>A0A6I8PUW4_XENTR</name>
<dbReference type="CDD" id="cd00609">
    <property type="entry name" value="AAT_like"/>
    <property type="match status" value="1"/>
</dbReference>
<evidence type="ECO:0000313" key="6">
    <source>
        <dbReference type="Ensembl" id="ENSXETP00000064329"/>
    </source>
</evidence>
<dbReference type="Gene3D" id="3.90.1150.10">
    <property type="entry name" value="Aspartate Aminotransferase, domain 1"/>
    <property type="match status" value="1"/>
</dbReference>
<dbReference type="InterPro" id="IPR004839">
    <property type="entry name" value="Aminotransferase_I/II_large"/>
</dbReference>
<feature type="region of interest" description="Disordered" evidence="3">
    <location>
        <begin position="190"/>
        <end position="228"/>
    </location>
</feature>
<dbReference type="Ensembl" id="ENSXETT00000084515">
    <property type="protein sequence ID" value="ENSXETP00000064329"/>
    <property type="gene ID" value="ENSXETG00000033705"/>
</dbReference>
<evidence type="ECO:0000313" key="7">
    <source>
        <dbReference type="Proteomes" id="UP000008143"/>
    </source>
</evidence>
<dbReference type="Bgee" id="ENSXETG00000033705">
    <property type="expression patterns" value="Expressed in 2-cell stage embryo and 12 other cell types or tissues"/>
</dbReference>
<dbReference type="PANTHER" id="PTHR43795:SF17">
    <property type="entry name" value="1-AMINOCYCLOPROPANE-1-CARBOXYLATE SYNTHASE-LIKE PROTEIN 1"/>
    <property type="match status" value="1"/>
</dbReference>
<dbReference type="InterPro" id="IPR044822">
    <property type="entry name" value="Myb_DNA-bind_4"/>
</dbReference>
<dbReference type="InterPro" id="IPR015422">
    <property type="entry name" value="PyrdxlP-dep_Trfase_small"/>
</dbReference>
<accession>A0A6I8PUW4</accession>
<feature type="domain" description="Myb/SANT-like DNA-binding" evidence="5">
    <location>
        <begin position="12"/>
        <end position="99"/>
    </location>
</feature>
<evidence type="ECO:0000256" key="2">
    <source>
        <dbReference type="SAM" id="Coils"/>
    </source>
</evidence>
<keyword evidence="7" id="KW-1185">Reference proteome</keyword>
<dbReference type="GO" id="GO:0006520">
    <property type="term" value="P:amino acid metabolic process"/>
    <property type="evidence" value="ECO:0000318"/>
    <property type="project" value="GO_Central"/>
</dbReference>
<keyword evidence="2" id="KW-0175">Coiled coil</keyword>
<dbReference type="KEGG" id="xtr:101731157"/>
<dbReference type="SUPFAM" id="SSF53383">
    <property type="entry name" value="PLP-dependent transferases"/>
    <property type="match status" value="1"/>
</dbReference>
<dbReference type="InterPro" id="IPR015424">
    <property type="entry name" value="PyrdxlP-dep_Trfase"/>
</dbReference>
<evidence type="ECO:0000313" key="8">
    <source>
        <dbReference type="RefSeq" id="XP_031756287.1"/>
    </source>
</evidence>
<evidence type="ECO:0000259" key="5">
    <source>
        <dbReference type="Pfam" id="PF13837"/>
    </source>
</evidence>
<gene>
    <name evidence="6 8" type="primary">LOC101731157</name>
</gene>
<dbReference type="Pfam" id="PF00155">
    <property type="entry name" value="Aminotran_1_2"/>
    <property type="match status" value="1"/>
</dbReference>
<dbReference type="Gene3D" id="3.40.640.10">
    <property type="entry name" value="Type I PLP-dependent aspartate aminotransferase-like (Major domain)"/>
    <property type="match status" value="1"/>
</dbReference>
<dbReference type="Proteomes" id="UP000008143">
    <property type="component" value="Chromosome 4"/>
</dbReference>
<dbReference type="AlphaFoldDB" id="A0A6I8PUW4"/>
<evidence type="ECO:0000256" key="1">
    <source>
        <dbReference type="ARBA" id="ARBA00022898"/>
    </source>
</evidence>
<feature type="compositionally biased region" description="Polar residues" evidence="3">
    <location>
        <begin position="210"/>
        <end position="226"/>
    </location>
</feature>
<dbReference type="PRINTS" id="PR00753">
    <property type="entry name" value="ACCSYNTHASE"/>
</dbReference>
<organism evidence="6">
    <name type="scientific">Xenopus tropicalis</name>
    <name type="common">Western clawed frog</name>
    <name type="synonym">Silurana tropicalis</name>
    <dbReference type="NCBI Taxonomy" id="8364"/>
    <lineage>
        <taxon>Eukaryota</taxon>
        <taxon>Metazoa</taxon>
        <taxon>Chordata</taxon>
        <taxon>Craniata</taxon>
        <taxon>Vertebrata</taxon>
        <taxon>Euteleostomi</taxon>
        <taxon>Amphibia</taxon>
        <taxon>Batrachia</taxon>
        <taxon>Anura</taxon>
        <taxon>Pipoidea</taxon>
        <taxon>Pipidae</taxon>
        <taxon>Xenopodinae</taxon>
        <taxon>Xenopus</taxon>
        <taxon>Silurana</taxon>
    </lineage>
</organism>
<reference evidence="6" key="1">
    <citation type="journal article" date="2010" name="Science">
        <title>The genome of the Western clawed frog Xenopus tropicalis.</title>
        <authorList>
            <person name="Hellsten U."/>
            <person name="Harland R.M."/>
            <person name="Gilchrist M.J."/>
            <person name="Hendrix D."/>
            <person name="Jurka J."/>
            <person name="Kapitonov V."/>
            <person name="Ovcharenko I."/>
            <person name="Putnam N.H."/>
            <person name="Shu S."/>
            <person name="Taher L."/>
            <person name="Blitz I.L."/>
            <person name="Blumberg B."/>
            <person name="Dichmann D.S."/>
            <person name="Dubchak I."/>
            <person name="Amaya E."/>
            <person name="Detter J.C."/>
            <person name="Fletcher R."/>
            <person name="Gerhard D.S."/>
            <person name="Goodstein D."/>
            <person name="Graves T."/>
            <person name="Grigoriev I.V."/>
            <person name="Grimwood J."/>
            <person name="Kawashima T."/>
            <person name="Lindquist E."/>
            <person name="Lucas S.M."/>
            <person name="Mead P.E."/>
            <person name="Mitros T."/>
            <person name="Ogino H."/>
            <person name="Ohta Y."/>
            <person name="Poliakov A.V."/>
            <person name="Pollet N."/>
            <person name="Robert J."/>
            <person name="Salamov A."/>
            <person name="Sater A.K."/>
            <person name="Schmutz J."/>
            <person name="Terry A."/>
            <person name="Vize P.D."/>
            <person name="Warren W.C."/>
            <person name="Wells D."/>
            <person name="Wills A."/>
            <person name="Wilson R.K."/>
            <person name="Zimmerman L.B."/>
            <person name="Zorn A.M."/>
            <person name="Grainger R."/>
            <person name="Grammer T."/>
            <person name="Khokha M.K."/>
            <person name="Richardson P.M."/>
            <person name="Rokhsar D.S."/>
        </authorList>
    </citation>
    <scope>NUCLEOTIDE SEQUENCE [LARGE SCALE GENOMIC DNA]</scope>
    <source>
        <strain evidence="6">Nigerian</strain>
    </source>
</reference>
<reference evidence="6" key="2">
    <citation type="submission" date="2020-05" db="UniProtKB">
        <authorList>
            <consortium name="Ensembl"/>
        </authorList>
    </citation>
    <scope>IDENTIFICATION</scope>
</reference>
<dbReference type="GO" id="GO:0008483">
    <property type="term" value="F:transaminase activity"/>
    <property type="evidence" value="ECO:0000318"/>
    <property type="project" value="GO_Central"/>
</dbReference>
<feature type="compositionally biased region" description="Low complexity" evidence="3">
    <location>
        <begin position="196"/>
        <end position="209"/>
    </location>
</feature>
<feature type="domain" description="Aminotransferase class I/classII large" evidence="4">
    <location>
        <begin position="390"/>
        <end position="752"/>
    </location>
</feature>
<dbReference type="RefSeq" id="XP_031756287.1">
    <property type="nucleotide sequence ID" value="XM_031900427.1"/>
</dbReference>
<dbReference type="OrthoDB" id="691673at2759"/>
<dbReference type="InterPro" id="IPR050478">
    <property type="entry name" value="Ethylene_sulfur-biosynth"/>
</dbReference>
<protein>
    <submittedName>
        <fullName evidence="6">1-aminocyclopropane-1-carboxylate synthase homolog (inactive)</fullName>
    </submittedName>
    <submittedName>
        <fullName evidence="8">1-aminocyclopropane-1-carboxylate synthase-like protein 1 isoform X1</fullName>
    </submittedName>
</protein>
<dbReference type="Gene3D" id="1.10.10.60">
    <property type="entry name" value="Homeodomain-like"/>
    <property type="match status" value="1"/>
</dbReference>
<dbReference type="Pfam" id="PF13837">
    <property type="entry name" value="Myb_DNA-bind_4"/>
    <property type="match status" value="1"/>
</dbReference>